<feature type="domain" description="AB hydrolase-1" evidence="1">
    <location>
        <begin position="35"/>
        <end position="285"/>
    </location>
</feature>
<dbReference type="InterPro" id="IPR050471">
    <property type="entry name" value="AB_hydrolase"/>
</dbReference>
<dbReference type="InterPro" id="IPR000073">
    <property type="entry name" value="AB_hydrolase_1"/>
</dbReference>
<protein>
    <submittedName>
        <fullName evidence="2">Alpha/beta hydrolase fold protein</fullName>
    </submittedName>
</protein>
<dbReference type="EMBL" id="CAJB01000414">
    <property type="protein sequence ID" value="CCH80237.1"/>
    <property type="molecule type" value="Genomic_DNA"/>
</dbReference>
<name>A0A077M590_9MICO</name>
<sequence>MTSVPPQHGSVGPTPDMLETRLGPVEYARVGSGIPVVVLHGSPGGIDAAALMAAFLPRDEICAILLSRPGYLGTELGTRQTPDQQADLVAALLDALDIPAAGVLAWSGGGPCGFRLAVRHPARVTAIVAFATVSRGYRPPRTGLSDRLMLGTAPGRWLLRLLAERRPEDVVTGTLRSESSLTGELLRDRVAEVMADPVKREFVLGLAGTAGLGPDRRAGYRNDLAQFAVIRSLDLERIAAPTLVVHGTADTDVTPDHGEYAAATIPGARRLDLDDGSHLALYTHPDAADAQRQVVDVLLGRGT</sequence>
<proteinExistence type="predicted"/>
<dbReference type="AlphaFoldDB" id="A0A077M590"/>
<dbReference type="RefSeq" id="WP_200901122.1">
    <property type="nucleotide sequence ID" value="NZ_HF570958.1"/>
</dbReference>
<dbReference type="ESTHER" id="9mico-a0a077m590">
    <property type="family name" value="6_AlphaBeta_hydrolase"/>
</dbReference>
<evidence type="ECO:0000313" key="2">
    <source>
        <dbReference type="EMBL" id="CCH80237.1"/>
    </source>
</evidence>
<gene>
    <name evidence="2" type="ORF">BN12_80028</name>
</gene>
<dbReference type="PANTHER" id="PTHR43433">
    <property type="entry name" value="HYDROLASE, ALPHA/BETA FOLD FAMILY PROTEIN"/>
    <property type="match status" value="1"/>
</dbReference>
<comment type="caution">
    <text evidence="2">The sequence shown here is derived from an EMBL/GenBank/DDBJ whole genome shotgun (WGS) entry which is preliminary data.</text>
</comment>
<evidence type="ECO:0000259" key="1">
    <source>
        <dbReference type="Pfam" id="PF00561"/>
    </source>
</evidence>
<keyword evidence="3" id="KW-1185">Reference proteome</keyword>
<organism evidence="2 3">
    <name type="scientific">Nostocoides japonicum T1-X7</name>
    <dbReference type="NCBI Taxonomy" id="1194083"/>
    <lineage>
        <taxon>Bacteria</taxon>
        <taxon>Bacillati</taxon>
        <taxon>Actinomycetota</taxon>
        <taxon>Actinomycetes</taxon>
        <taxon>Micrococcales</taxon>
        <taxon>Intrasporangiaceae</taxon>
        <taxon>Nostocoides</taxon>
    </lineage>
</organism>
<dbReference type="Gene3D" id="3.40.50.1820">
    <property type="entry name" value="alpha/beta hydrolase"/>
    <property type="match status" value="1"/>
</dbReference>
<dbReference type="PANTHER" id="PTHR43433:SF1">
    <property type="entry name" value="BLL5160 PROTEIN"/>
    <property type="match status" value="1"/>
</dbReference>
<dbReference type="STRING" id="1194083.BN12_80028"/>
<accession>A0A077M590</accession>
<dbReference type="Pfam" id="PF00561">
    <property type="entry name" value="Abhydrolase_1"/>
    <property type="match status" value="1"/>
</dbReference>
<dbReference type="GO" id="GO:0016787">
    <property type="term" value="F:hydrolase activity"/>
    <property type="evidence" value="ECO:0007669"/>
    <property type="project" value="UniProtKB-KW"/>
</dbReference>
<dbReference type="InterPro" id="IPR029058">
    <property type="entry name" value="AB_hydrolase_fold"/>
</dbReference>
<dbReference type="Proteomes" id="UP000035721">
    <property type="component" value="Unassembled WGS sequence"/>
</dbReference>
<dbReference type="SUPFAM" id="SSF53474">
    <property type="entry name" value="alpha/beta-Hydrolases"/>
    <property type="match status" value="1"/>
</dbReference>
<reference evidence="2 3" key="1">
    <citation type="journal article" date="2013" name="ISME J.">
        <title>A metabolic model for members of the genus Tetrasphaera involved in enhanced biological phosphorus removal.</title>
        <authorList>
            <person name="Kristiansen R."/>
            <person name="Nguyen H.T.T."/>
            <person name="Saunders A.M."/>
            <person name="Nielsen J.L."/>
            <person name="Wimmer R."/>
            <person name="Le V.Q."/>
            <person name="McIlroy S.J."/>
            <person name="Petrovski S."/>
            <person name="Seviour R.J."/>
            <person name="Calteau A."/>
            <person name="Nielsen K.L."/>
            <person name="Nielsen P.H."/>
        </authorList>
    </citation>
    <scope>NUCLEOTIDE SEQUENCE [LARGE SCALE GENOMIC DNA]</scope>
    <source>
        <strain evidence="2 3">T1-X7</strain>
    </source>
</reference>
<keyword evidence="2" id="KW-0378">Hydrolase</keyword>
<evidence type="ECO:0000313" key="3">
    <source>
        <dbReference type="Proteomes" id="UP000035721"/>
    </source>
</evidence>